<evidence type="ECO:0000256" key="1">
    <source>
        <dbReference type="SAM" id="MobiDB-lite"/>
    </source>
</evidence>
<feature type="compositionally biased region" description="Polar residues" evidence="1">
    <location>
        <begin position="1"/>
        <end position="16"/>
    </location>
</feature>
<protein>
    <submittedName>
        <fullName evidence="4">Ovule protein</fullName>
    </submittedName>
</protein>
<keyword evidence="2" id="KW-1133">Transmembrane helix</keyword>
<feature type="transmembrane region" description="Helical" evidence="2">
    <location>
        <begin position="51"/>
        <end position="72"/>
    </location>
</feature>
<reference evidence="4" key="2">
    <citation type="submission" date="2020-10" db="UniProtKB">
        <authorList>
            <consortium name="WormBaseParasite"/>
        </authorList>
    </citation>
    <scope>IDENTIFICATION</scope>
</reference>
<evidence type="ECO:0000313" key="4">
    <source>
        <dbReference type="WBParaSite" id="Pan_g21429.t1"/>
    </source>
</evidence>
<keyword evidence="3" id="KW-1185">Reference proteome</keyword>
<proteinExistence type="predicted"/>
<evidence type="ECO:0000313" key="3">
    <source>
        <dbReference type="Proteomes" id="UP000492821"/>
    </source>
</evidence>
<reference evidence="3" key="1">
    <citation type="journal article" date="2013" name="Genetics">
        <title>The draft genome and transcriptome of Panagrellus redivivus are shaped by the harsh demands of a free-living lifestyle.</title>
        <authorList>
            <person name="Srinivasan J."/>
            <person name="Dillman A.R."/>
            <person name="Macchietto M.G."/>
            <person name="Heikkinen L."/>
            <person name="Lakso M."/>
            <person name="Fracchia K.M."/>
            <person name="Antoshechkin I."/>
            <person name="Mortazavi A."/>
            <person name="Wong G."/>
            <person name="Sternberg P.W."/>
        </authorList>
    </citation>
    <scope>NUCLEOTIDE SEQUENCE [LARGE SCALE GENOMIC DNA]</scope>
    <source>
        <strain evidence="3">MT8872</strain>
    </source>
</reference>
<keyword evidence="2" id="KW-0812">Transmembrane</keyword>
<name>A0A7E4VJX2_PANRE</name>
<dbReference type="WBParaSite" id="Pan_g21429.t1">
    <property type="protein sequence ID" value="Pan_g21429.t1"/>
    <property type="gene ID" value="Pan_g21429"/>
</dbReference>
<feature type="compositionally biased region" description="Low complexity" evidence="1">
    <location>
        <begin position="17"/>
        <end position="26"/>
    </location>
</feature>
<organism evidence="3 4">
    <name type="scientific">Panagrellus redivivus</name>
    <name type="common">Microworm</name>
    <dbReference type="NCBI Taxonomy" id="6233"/>
    <lineage>
        <taxon>Eukaryota</taxon>
        <taxon>Metazoa</taxon>
        <taxon>Ecdysozoa</taxon>
        <taxon>Nematoda</taxon>
        <taxon>Chromadorea</taxon>
        <taxon>Rhabditida</taxon>
        <taxon>Tylenchina</taxon>
        <taxon>Panagrolaimomorpha</taxon>
        <taxon>Panagrolaimoidea</taxon>
        <taxon>Panagrolaimidae</taxon>
        <taxon>Panagrellus</taxon>
    </lineage>
</organism>
<accession>A0A7E4VJX2</accession>
<evidence type="ECO:0000256" key="2">
    <source>
        <dbReference type="SAM" id="Phobius"/>
    </source>
</evidence>
<keyword evidence="2" id="KW-0472">Membrane</keyword>
<sequence length="77" mass="8803">MHSLRLQLTTRPNSTISPSTSVLPQSSSNQVSRYLNLSHLPCHRSPVLHPLLIKIFVCSSFMMLNNILYMFLKFDSL</sequence>
<dbReference type="AlphaFoldDB" id="A0A7E4VJX2"/>
<feature type="region of interest" description="Disordered" evidence="1">
    <location>
        <begin position="1"/>
        <end position="26"/>
    </location>
</feature>
<dbReference type="Proteomes" id="UP000492821">
    <property type="component" value="Unassembled WGS sequence"/>
</dbReference>